<evidence type="ECO:0000313" key="4">
    <source>
        <dbReference type="EMBL" id="CAL4784671.1"/>
    </source>
</evidence>
<feature type="compositionally biased region" description="Basic and acidic residues" evidence="1">
    <location>
        <begin position="1584"/>
        <end position="1601"/>
    </location>
</feature>
<feature type="compositionally biased region" description="Basic and acidic residues" evidence="1">
    <location>
        <begin position="390"/>
        <end position="405"/>
    </location>
</feature>
<dbReference type="GO" id="GO:0003676">
    <property type="term" value="F:nucleic acid binding"/>
    <property type="evidence" value="ECO:0007669"/>
    <property type="project" value="InterPro"/>
</dbReference>
<feature type="region of interest" description="Disordered" evidence="1">
    <location>
        <begin position="1583"/>
        <end position="1624"/>
    </location>
</feature>
<evidence type="ECO:0000256" key="1">
    <source>
        <dbReference type="SAM" id="MobiDB-lite"/>
    </source>
</evidence>
<feature type="compositionally biased region" description="Low complexity" evidence="1">
    <location>
        <begin position="1605"/>
        <end position="1624"/>
    </location>
</feature>
<feature type="compositionally biased region" description="Polar residues" evidence="1">
    <location>
        <begin position="423"/>
        <end position="432"/>
    </location>
</feature>
<organism evidence="2">
    <name type="scientific">Cladocopium goreaui</name>
    <dbReference type="NCBI Taxonomy" id="2562237"/>
    <lineage>
        <taxon>Eukaryota</taxon>
        <taxon>Sar</taxon>
        <taxon>Alveolata</taxon>
        <taxon>Dinophyceae</taxon>
        <taxon>Suessiales</taxon>
        <taxon>Symbiodiniaceae</taxon>
        <taxon>Cladocopium</taxon>
    </lineage>
</organism>
<evidence type="ECO:0000313" key="5">
    <source>
        <dbReference type="Proteomes" id="UP001152797"/>
    </source>
</evidence>
<proteinExistence type="predicted"/>
<dbReference type="InterPro" id="IPR036397">
    <property type="entry name" value="RNaseH_sf"/>
</dbReference>
<feature type="region of interest" description="Disordered" evidence="1">
    <location>
        <begin position="119"/>
        <end position="457"/>
    </location>
</feature>
<dbReference type="EMBL" id="CAMXCT020002326">
    <property type="protein sequence ID" value="CAL1150734.1"/>
    <property type="molecule type" value="Genomic_DNA"/>
</dbReference>
<feature type="compositionally biased region" description="Basic residues" evidence="1">
    <location>
        <begin position="1185"/>
        <end position="1197"/>
    </location>
</feature>
<feature type="compositionally biased region" description="Polar residues" evidence="1">
    <location>
        <begin position="802"/>
        <end position="819"/>
    </location>
</feature>
<sequence length="2755" mass="304053">MPQSQTLVCLHPRSYRGVPSVLNQPQVPLQTHAPEPNSGVPFASEHPTEPCQAPSPYPGVPSVLNQPQVPLQTHAPESKSGVPFASEHPTEPCQAPGPYPGVPSVLNQAQVPLQTHAPELNSGVPFASEHPTEPCQAPGPYPGVPSVLNQPQVPLQTHAPEPNSGVPFASEHPTEPCQAPGPYPGVPSVLNQSQVPLQTHAPESNSGVPSASEHPIEPCQTPGPYPGEHPTEPCQVPGPYPASVLNQPQVPLHPEPNSGVPFASEHPTEPCQAPGPYPGVPSVLNQPQVPLQTHAPETNSGVPFTSEHPTEPCQAPGPYPGVPSVLNQLQVPLQTHAPEPNSGVPFASEHPTEPCQAPGPYPGVPSVLNQPQVPLQTHAPEPNSGVPYAADHRSKHEGDPRHDAMIDPGQQPSISHAVDSKADGTQVSGPQQSERDAERAPGTAPGVLPDPKPEEETPCLSAQFVIKTEPRHESKEAVGVSSQDEKIAMEESSIDQALESAFLSSHGGYVHRPCPGSTKNTPTTHAFPPNAGPLAPGMTATPGYQNARYQNAMLHKEEHKASMLHTEEHQPAQNAGLMAPGMTATPGYQNAGGTTQVQYMQHVGAPMTYQLSHANASPPAPCLTGQLPPGIAATPGHHNAAMNQDLRKLPQPMLTTQSLPQEGQPARESNAAFSSAKTESPHAASNSDVDPTPPGMTATPGYQNAGLIEPTIHHAFPSCEVHVPTNGGVIGFETKAGKKRSLMQATSAQQATKEWEPATKKSKPTCGKDNTKLVHGPDNCVNTIGADDKQNPEAAKHESDQLIEQTNTEQAPTSVSSIAGSEAKRHIRTWVGTSDTLSPLMLKCPIGTTSGMITQAEAKLGSMDQPIAPRSWVGTHLPLHEPLTDKQVVILHPRLPSDHKCPMITGENSQPEIPLPCQRLLALWKQASWVAEDEMDFYMTAAKQFAQVSILPPQTFFNDTAVKIEASVWLQQPVEWVTPDRPWITAAIVSRHWVPIIIRKQGSTIQVATTPEGSPFLEAIQDITAANGLTMTATQKMLPQSFHGDCGFQAFAWIMASLAEEKIEPLAPLSAEKWRHLFAKHLIATSKHDEVVIELHIGGAKVDLPLQRQLMELLAAHGVWHDRLADRATKIMDGVAAHVLRNALGAKRPWAELKQAANSAQPMIKLIQQDELNAQIAARADHKRAYGTKLPSKHSKKQTPTNDLPNLRASDLQVPQGVFKQQDGHILGPLGINDVGSSCQGVVLVDQGESEALFRLQSPVTPHGLAVIVLATKTNANLHTIEPIRFPALCLVTQEPLIASGYLYQMGAQPAVRFEPSVKLAVEEHDTKTIRCLVFQDQAGQLWQDIQKQPVKGIFTQEPILAPKGQGEQSIVIDVWDRQWLSKRFEKLKPAVAEIFVFSFRMMAKHADELINKSGQQGIYYEPRTHCGRYPCPDHHVTWLSKMSYQDAQFAQQTSPFATTLTRHGDRFGLRSDTYNAQAIHDKHRPDTPMLMGQKKALYTMGPMPFAATKESISKLLKTWGWDARALQPRGRAADSSGITWTIQAVEDPSHWIYTLQHGDVLITRLRERSPVKAAPVNIVASRKTTEHLQQNEDPWLKHDPWNGSAASQPTKQTSSTTTTPSQAQIATIEANVEKRVIAAIQAKQHDGDVSMEADHMESRVAQLEKQIQQVHAHQVGMDSKINTMQNQLEAQGQQFNASLDMKLAAQMEKIEALFSKRGPGITKFRQELAWRKSQYHLCHGAPAPPKNGSLRTIGLRVIAGDWNLPREQIPQADYWEAKGWMDQVEWNQPSEMSDDMDTWYKNIWTNTEEYAKAVHKAAEVPPPLKCQLGRATTFETKMVMNEIAPVKPNRSGDIQSQLTTTNLQHSRWTKQVRRLQHYTRFVASDNEAKSPDHQALLWRHPLLALAEHLGLPSEVIIAWKQCLAQIERRFQVRGAIGRPIDSSTGFPEGDAMSVVAMAICNVACEVFMLHRLPRVQTWSYVDNLETLAHRTVDAIQSLEVLSQFCALMDLQIDFDKSYIWSNTAEGRKMIRDSEFAGKLFARDLGGHLNYTKLRTNCTLQEKIAQFAPFWQRLCRSFATASQKERALVVAAWPNLFYGVCTVTMGKVHFEKLRTQACRALNYTQNGLSPMLQLSCISNAKADPEFHCVVATVMSFRDCTLEDMSEYVLHQVNEGASLTPGPCCSLVRVLEKIFWRWKEGGICQDHLNIPCNILTCPKQELYNRLLEAWQHKVFGITAENRKTMKGLQNADARLTQLCMQSLPASNFGLMRCALNGTQFTNNALVHTGLVASSECQYCKKPDSGRHRHWECEYFADIRKQYPDISGLEATAEPCLLNHGWMPQSQDLPELRRCLLDIPDTTGTYMVPPQASCRLEYQDLFSDGSCIYPADATLRVSSWGVVEWTGDGFWPVSLGGVPGWKQTSLRAEIFAVLACLKISVRCQRTCRIWTDNAEVFAVLTALVQGICPEVSKKPDADLWHIVIQQFLQCRQWIKAIFKVKSHLDPESQDSPLDQWATEGNQHADLCANAARGQLDPRLWDAWDKVKQHNQTTLNQGRQVHAMYVAIAEKARKTHMAAAPQNEPTGFEDATAAQTDPGILNLAQLMDDQVPKHFKNEETNHIRDWLTTLISSDSPTTWVSFHQLLIDYQKYSGRLGPTSNKGKWLNEPLDVPYNHKQHVLWMSQFLKNFSHHSKVPIVIEQRRPPSHMLAFWCGCIRVNMTQASLNAIDDHLRSFTKVMPIRNITKDLANMVPGCSN</sequence>
<feature type="region of interest" description="Disordered" evidence="1">
    <location>
        <begin position="656"/>
        <end position="704"/>
    </location>
</feature>
<gene>
    <name evidence="2" type="ORF">C1SCF055_LOCUS23746</name>
</gene>
<dbReference type="Proteomes" id="UP001152797">
    <property type="component" value="Unassembled WGS sequence"/>
</dbReference>
<comment type="caution">
    <text evidence="2">The sequence shown here is derived from an EMBL/GenBank/DDBJ whole genome shotgun (WGS) entry which is preliminary data.</text>
</comment>
<dbReference type="Gene3D" id="3.30.420.10">
    <property type="entry name" value="Ribonuclease H-like superfamily/Ribonuclease H"/>
    <property type="match status" value="1"/>
</dbReference>
<feature type="compositionally biased region" description="Polar residues" evidence="1">
    <location>
        <begin position="283"/>
        <end position="303"/>
    </location>
</feature>
<feature type="compositionally biased region" description="Polar residues" evidence="1">
    <location>
        <begin position="671"/>
        <end position="689"/>
    </location>
</feature>
<feature type="region of interest" description="Disordered" evidence="1">
    <location>
        <begin position="19"/>
        <end position="105"/>
    </location>
</feature>
<feature type="region of interest" description="Disordered" evidence="1">
    <location>
        <begin position="749"/>
        <end position="821"/>
    </location>
</feature>
<dbReference type="EMBL" id="CAMXCT010002326">
    <property type="protein sequence ID" value="CAI3997359.1"/>
    <property type="molecule type" value="Genomic_DNA"/>
</dbReference>
<protein>
    <submittedName>
        <fullName evidence="4">RNase H type-1 domain-containing protein</fullName>
    </submittedName>
</protein>
<reference evidence="3" key="2">
    <citation type="submission" date="2024-04" db="EMBL/GenBank/DDBJ databases">
        <authorList>
            <person name="Chen Y."/>
            <person name="Shah S."/>
            <person name="Dougan E. K."/>
            <person name="Thang M."/>
            <person name="Chan C."/>
        </authorList>
    </citation>
    <scope>NUCLEOTIDE SEQUENCE [LARGE SCALE GENOMIC DNA]</scope>
</reference>
<evidence type="ECO:0000313" key="2">
    <source>
        <dbReference type="EMBL" id="CAI3997359.1"/>
    </source>
</evidence>
<feature type="region of interest" description="Disordered" evidence="1">
    <location>
        <begin position="1183"/>
        <end position="1208"/>
    </location>
</feature>
<name>A0A9P1CTB8_9DINO</name>
<evidence type="ECO:0000313" key="3">
    <source>
        <dbReference type="EMBL" id="CAL1150734.1"/>
    </source>
</evidence>
<keyword evidence="5" id="KW-1185">Reference proteome</keyword>
<feature type="compositionally biased region" description="Polar residues" evidence="1">
    <location>
        <begin position="189"/>
        <end position="209"/>
    </location>
</feature>
<dbReference type="SUPFAM" id="SSF53098">
    <property type="entry name" value="Ribonuclease H-like"/>
    <property type="match status" value="1"/>
</dbReference>
<feature type="compositionally biased region" description="Basic and acidic residues" evidence="1">
    <location>
        <begin position="786"/>
        <end position="800"/>
    </location>
</feature>
<dbReference type="EMBL" id="CAMXCT030002326">
    <property type="protein sequence ID" value="CAL4784671.1"/>
    <property type="molecule type" value="Genomic_DNA"/>
</dbReference>
<reference evidence="2" key="1">
    <citation type="submission" date="2022-10" db="EMBL/GenBank/DDBJ databases">
        <authorList>
            <person name="Chen Y."/>
            <person name="Dougan E. K."/>
            <person name="Chan C."/>
            <person name="Rhodes N."/>
            <person name="Thang M."/>
        </authorList>
    </citation>
    <scope>NUCLEOTIDE SEQUENCE</scope>
</reference>
<accession>A0A9P1CTB8</accession>
<dbReference type="InterPro" id="IPR012337">
    <property type="entry name" value="RNaseH-like_sf"/>
</dbReference>